<organism evidence="10 11">
    <name type="scientific">Chitinophaga oryziterrae</name>
    <dbReference type="NCBI Taxonomy" id="1031224"/>
    <lineage>
        <taxon>Bacteria</taxon>
        <taxon>Pseudomonadati</taxon>
        <taxon>Bacteroidota</taxon>
        <taxon>Chitinophagia</taxon>
        <taxon>Chitinophagales</taxon>
        <taxon>Chitinophagaceae</taxon>
        <taxon>Chitinophaga</taxon>
    </lineage>
</organism>
<dbReference type="SUPFAM" id="SSF56053">
    <property type="entry name" value="Ribosomal protein L6"/>
    <property type="match status" value="2"/>
</dbReference>
<dbReference type="GO" id="GO:0022625">
    <property type="term" value="C:cytosolic large ribosomal subunit"/>
    <property type="evidence" value="ECO:0007669"/>
    <property type="project" value="UniProtKB-UniRule"/>
</dbReference>
<evidence type="ECO:0000256" key="8">
    <source>
        <dbReference type="RuleBase" id="RU003870"/>
    </source>
</evidence>
<dbReference type="InterPro" id="IPR000702">
    <property type="entry name" value="Ribosomal_uL6-like"/>
</dbReference>
<dbReference type="PANTHER" id="PTHR11655">
    <property type="entry name" value="60S/50S RIBOSOMAL PROTEIN L6/L9"/>
    <property type="match status" value="1"/>
</dbReference>
<dbReference type="PIRSF" id="PIRSF002162">
    <property type="entry name" value="Ribosomal_L6"/>
    <property type="match status" value="1"/>
</dbReference>
<evidence type="ECO:0000256" key="7">
    <source>
        <dbReference type="RuleBase" id="RU003869"/>
    </source>
</evidence>
<reference evidence="10 11" key="1">
    <citation type="submission" date="2019-12" db="EMBL/GenBank/DDBJ databases">
        <title>The draft genomic sequence of strain Chitinophaga oryziterrae JCM 16595.</title>
        <authorList>
            <person name="Zhang X."/>
        </authorList>
    </citation>
    <scope>NUCLEOTIDE SEQUENCE [LARGE SCALE GENOMIC DNA]</scope>
    <source>
        <strain evidence="10 11">JCM 16595</strain>
    </source>
</reference>
<dbReference type="Pfam" id="PF00347">
    <property type="entry name" value="Ribosomal_L6"/>
    <property type="match status" value="2"/>
</dbReference>
<dbReference type="GO" id="GO:0019843">
    <property type="term" value="F:rRNA binding"/>
    <property type="evidence" value="ECO:0007669"/>
    <property type="project" value="UniProtKB-UniRule"/>
</dbReference>
<dbReference type="InterPro" id="IPR019906">
    <property type="entry name" value="Ribosomal_uL6_bac-type"/>
</dbReference>
<dbReference type="PRINTS" id="PR00059">
    <property type="entry name" value="RIBOSOMALL6"/>
</dbReference>
<accession>A0A6N8J7L5</accession>
<evidence type="ECO:0000259" key="9">
    <source>
        <dbReference type="Pfam" id="PF00347"/>
    </source>
</evidence>
<keyword evidence="5 6" id="KW-0687">Ribonucleoprotein</keyword>
<evidence type="ECO:0000313" key="11">
    <source>
        <dbReference type="Proteomes" id="UP000468388"/>
    </source>
</evidence>
<name>A0A6N8J7L5_9BACT</name>
<feature type="domain" description="Large ribosomal subunit protein uL6 alpha-beta" evidence="9">
    <location>
        <begin position="92"/>
        <end position="170"/>
    </location>
</feature>
<protein>
    <recommendedName>
        <fullName evidence="6">Large ribosomal subunit protein uL6</fullName>
    </recommendedName>
</protein>
<evidence type="ECO:0000256" key="1">
    <source>
        <dbReference type="ARBA" id="ARBA00009356"/>
    </source>
</evidence>
<dbReference type="FunFam" id="3.90.930.12:FF:000001">
    <property type="entry name" value="50S ribosomal protein L6"/>
    <property type="match status" value="1"/>
</dbReference>
<dbReference type="InterPro" id="IPR036789">
    <property type="entry name" value="Ribosomal_uL6-like_a/b-dom_sf"/>
</dbReference>
<evidence type="ECO:0000256" key="4">
    <source>
        <dbReference type="ARBA" id="ARBA00022980"/>
    </source>
</evidence>
<evidence type="ECO:0000256" key="5">
    <source>
        <dbReference type="ARBA" id="ARBA00023274"/>
    </source>
</evidence>
<evidence type="ECO:0000256" key="3">
    <source>
        <dbReference type="ARBA" id="ARBA00022884"/>
    </source>
</evidence>
<dbReference type="EMBL" id="WRXO01000002">
    <property type="protein sequence ID" value="MVT40621.1"/>
    <property type="molecule type" value="Genomic_DNA"/>
</dbReference>
<dbReference type="InterPro" id="IPR002358">
    <property type="entry name" value="Ribosomal_uL6_CS"/>
</dbReference>
<dbReference type="AlphaFoldDB" id="A0A6N8J7L5"/>
<keyword evidence="4 6" id="KW-0689">Ribosomal protein</keyword>
<evidence type="ECO:0000313" key="10">
    <source>
        <dbReference type="EMBL" id="MVT40621.1"/>
    </source>
</evidence>
<comment type="subunit">
    <text evidence="6">Part of the 50S ribosomal subunit.</text>
</comment>
<dbReference type="Proteomes" id="UP000468388">
    <property type="component" value="Unassembled WGS sequence"/>
</dbReference>
<dbReference type="PROSITE" id="PS00525">
    <property type="entry name" value="RIBOSOMAL_L6_1"/>
    <property type="match status" value="1"/>
</dbReference>
<proteinExistence type="inferred from homology"/>
<evidence type="ECO:0000256" key="6">
    <source>
        <dbReference type="HAMAP-Rule" id="MF_01365"/>
    </source>
</evidence>
<comment type="caution">
    <text evidence="10">The sequence shown here is derived from an EMBL/GenBank/DDBJ whole genome shotgun (WGS) entry which is preliminary data.</text>
</comment>
<dbReference type="InterPro" id="IPR020040">
    <property type="entry name" value="Ribosomal_uL6_a/b-dom"/>
</dbReference>
<sequence>MSRIGKSPIKLVSGVTVSVAPTSNELTVKGPKGELKRIIDRDIKIEVKDDVLTVVRPTDQIRHRALHGLYRALVANMVTGVTDGFKKQLELVGVGYKATNAGQLLDLSLGYSHNIVIEIPKELKVATLTEKGANPKIMLEGIDNQLLGQVAAKIRSLRKPEPYKGKGVRYSDEVVRKKAGKSAGK</sequence>
<gene>
    <name evidence="6 10" type="primary">rplF</name>
    <name evidence="10" type="ORF">GO495_08500</name>
</gene>
<dbReference type="FunFam" id="3.90.930.12:FF:000002">
    <property type="entry name" value="50S ribosomal protein L6"/>
    <property type="match status" value="1"/>
</dbReference>
<dbReference type="HAMAP" id="MF_01365_B">
    <property type="entry name" value="Ribosomal_uL6_B"/>
    <property type="match status" value="1"/>
</dbReference>
<keyword evidence="11" id="KW-1185">Reference proteome</keyword>
<comment type="function">
    <text evidence="6 8">This protein binds to the 23S rRNA, and is important in its secondary structure. It is located near the subunit interface in the base of the L7/L12 stalk, and near the tRNA binding site of the peptidyltransferase center.</text>
</comment>
<dbReference type="GO" id="GO:0003735">
    <property type="term" value="F:structural constituent of ribosome"/>
    <property type="evidence" value="ECO:0007669"/>
    <property type="project" value="UniProtKB-UniRule"/>
</dbReference>
<dbReference type="GO" id="GO:0002181">
    <property type="term" value="P:cytoplasmic translation"/>
    <property type="evidence" value="ECO:0007669"/>
    <property type="project" value="TreeGrafter"/>
</dbReference>
<dbReference type="Gene3D" id="3.90.930.12">
    <property type="entry name" value="Ribosomal protein L6, alpha-beta domain"/>
    <property type="match status" value="2"/>
</dbReference>
<keyword evidence="3 6" id="KW-0694">RNA-binding</keyword>
<dbReference type="NCBIfam" id="TIGR03654">
    <property type="entry name" value="L6_bact"/>
    <property type="match status" value="1"/>
</dbReference>
<keyword evidence="2 6" id="KW-0699">rRNA-binding</keyword>
<evidence type="ECO:0000256" key="2">
    <source>
        <dbReference type="ARBA" id="ARBA00022730"/>
    </source>
</evidence>
<dbReference type="RefSeq" id="WP_157299276.1">
    <property type="nucleotide sequence ID" value="NZ_BAAAZB010000010.1"/>
</dbReference>
<dbReference type="PANTHER" id="PTHR11655:SF14">
    <property type="entry name" value="LARGE RIBOSOMAL SUBUNIT PROTEIN UL6M"/>
    <property type="match status" value="1"/>
</dbReference>
<dbReference type="OrthoDB" id="9805007at2"/>
<comment type="similarity">
    <text evidence="1 6 7">Belongs to the universal ribosomal protein uL6 family.</text>
</comment>
<feature type="domain" description="Large ribosomal subunit protein uL6 alpha-beta" evidence="9">
    <location>
        <begin position="14"/>
        <end position="84"/>
    </location>
</feature>